<dbReference type="Pfam" id="PF00059">
    <property type="entry name" value="Lectin_C"/>
    <property type="match status" value="1"/>
</dbReference>
<sequence length="305" mass="33976">TVSNGSVTTTQSESKSKATTTELAVVATTTETTTRLQLAPATVNYDNFLSLIPPTKSVQAHYITKTTKEISSAKYDKSGTTSDKYDIHPTSQRSTLESISDASIGGFKWPMTSIQTTYTSKTLAGIQRTNSQQSGNPFPIFMHGVDEGDKTCFISSKQQLSWDMCTFYCKNYVTEFAIIPNNNTWINLVLKLATYGGIYWVAAYRNVSGWRWVNETSLSHQFLRQFTLGNHGDCLSLDLPRNPDSLQPRQCLEKHLCLCQKYLRGSGNNASRMGTQVVTSSLHADPFYVLKTSTSPVKYVQPYFS</sequence>
<dbReference type="InterPro" id="IPR016186">
    <property type="entry name" value="C-type_lectin-like/link_sf"/>
</dbReference>
<comment type="caution">
    <text evidence="2">The sequence shown here is derived from an EMBL/GenBank/DDBJ whole genome shotgun (WGS) entry which is preliminary data.</text>
</comment>
<organism evidence="2 3">
    <name type="scientific">Sinanodonta woodiana</name>
    <name type="common">Chinese pond mussel</name>
    <name type="synonym">Anodonta woodiana</name>
    <dbReference type="NCBI Taxonomy" id="1069815"/>
    <lineage>
        <taxon>Eukaryota</taxon>
        <taxon>Metazoa</taxon>
        <taxon>Spiralia</taxon>
        <taxon>Lophotrochozoa</taxon>
        <taxon>Mollusca</taxon>
        <taxon>Bivalvia</taxon>
        <taxon>Autobranchia</taxon>
        <taxon>Heteroconchia</taxon>
        <taxon>Palaeoheterodonta</taxon>
        <taxon>Unionida</taxon>
        <taxon>Unionoidea</taxon>
        <taxon>Unionidae</taxon>
        <taxon>Unioninae</taxon>
        <taxon>Sinanodonta</taxon>
    </lineage>
</organism>
<protein>
    <recommendedName>
        <fullName evidence="1">C-type lectin domain-containing protein</fullName>
    </recommendedName>
</protein>
<name>A0ABD3VNQ7_SINWO</name>
<accession>A0ABD3VNQ7</accession>
<feature type="domain" description="C-type lectin" evidence="1">
    <location>
        <begin position="159"/>
        <end position="261"/>
    </location>
</feature>
<evidence type="ECO:0000313" key="2">
    <source>
        <dbReference type="EMBL" id="KAL3862328.1"/>
    </source>
</evidence>
<feature type="non-terminal residue" evidence="2">
    <location>
        <position position="1"/>
    </location>
</feature>
<dbReference type="InterPro" id="IPR001304">
    <property type="entry name" value="C-type_lectin-like"/>
</dbReference>
<proteinExistence type="predicted"/>
<keyword evidence="3" id="KW-1185">Reference proteome</keyword>
<dbReference type="Gene3D" id="3.10.100.10">
    <property type="entry name" value="Mannose-Binding Protein A, subunit A"/>
    <property type="match status" value="1"/>
</dbReference>
<dbReference type="EMBL" id="JBJQND010000011">
    <property type="protein sequence ID" value="KAL3862328.1"/>
    <property type="molecule type" value="Genomic_DNA"/>
</dbReference>
<dbReference type="AlphaFoldDB" id="A0ABD3VNQ7"/>
<evidence type="ECO:0000259" key="1">
    <source>
        <dbReference type="Pfam" id="PF00059"/>
    </source>
</evidence>
<dbReference type="SUPFAM" id="SSF56436">
    <property type="entry name" value="C-type lectin-like"/>
    <property type="match status" value="1"/>
</dbReference>
<evidence type="ECO:0000313" key="3">
    <source>
        <dbReference type="Proteomes" id="UP001634394"/>
    </source>
</evidence>
<dbReference type="InterPro" id="IPR016187">
    <property type="entry name" value="CTDL_fold"/>
</dbReference>
<reference evidence="2 3" key="1">
    <citation type="submission" date="2024-11" db="EMBL/GenBank/DDBJ databases">
        <title>Chromosome-level genome assembly of the freshwater bivalve Anodonta woodiana.</title>
        <authorList>
            <person name="Chen X."/>
        </authorList>
    </citation>
    <scope>NUCLEOTIDE SEQUENCE [LARGE SCALE GENOMIC DNA]</scope>
    <source>
        <strain evidence="2">MN2024</strain>
        <tissue evidence="2">Gills</tissue>
    </source>
</reference>
<dbReference type="Proteomes" id="UP001634394">
    <property type="component" value="Unassembled WGS sequence"/>
</dbReference>
<gene>
    <name evidence="2" type="ORF">ACJMK2_008305</name>
</gene>